<feature type="transmembrane region" description="Helical" evidence="10">
    <location>
        <begin position="256"/>
        <end position="279"/>
    </location>
</feature>
<name>A0AAD5IFX7_ACENE</name>
<keyword evidence="4" id="KW-0732">Signal</keyword>
<dbReference type="InterPro" id="IPR025287">
    <property type="entry name" value="WAK_GUB"/>
</dbReference>
<organism evidence="13 14">
    <name type="scientific">Acer negundo</name>
    <name type="common">Box elder</name>
    <dbReference type="NCBI Taxonomy" id="4023"/>
    <lineage>
        <taxon>Eukaryota</taxon>
        <taxon>Viridiplantae</taxon>
        <taxon>Streptophyta</taxon>
        <taxon>Embryophyta</taxon>
        <taxon>Tracheophyta</taxon>
        <taxon>Spermatophyta</taxon>
        <taxon>Magnoliopsida</taxon>
        <taxon>eudicotyledons</taxon>
        <taxon>Gunneridae</taxon>
        <taxon>Pentapetalae</taxon>
        <taxon>rosids</taxon>
        <taxon>malvids</taxon>
        <taxon>Sapindales</taxon>
        <taxon>Sapindaceae</taxon>
        <taxon>Hippocastanoideae</taxon>
        <taxon>Acereae</taxon>
        <taxon>Acer</taxon>
    </lineage>
</organism>
<dbReference type="Proteomes" id="UP001064489">
    <property type="component" value="Chromosome 2"/>
</dbReference>
<evidence type="ECO:0000256" key="5">
    <source>
        <dbReference type="ARBA" id="ARBA00022989"/>
    </source>
</evidence>
<evidence type="ECO:0000256" key="10">
    <source>
        <dbReference type="SAM" id="Phobius"/>
    </source>
</evidence>
<dbReference type="GO" id="GO:0030247">
    <property type="term" value="F:polysaccharide binding"/>
    <property type="evidence" value="ECO:0007669"/>
    <property type="project" value="InterPro"/>
</dbReference>
<dbReference type="InterPro" id="IPR032872">
    <property type="entry name" value="WAK_assoc_C"/>
</dbReference>
<dbReference type="GO" id="GO:0004674">
    <property type="term" value="F:protein serine/threonine kinase activity"/>
    <property type="evidence" value="ECO:0007669"/>
    <property type="project" value="UniProtKB-KW"/>
</dbReference>
<comment type="caution">
    <text evidence="13">The sequence shown here is derived from an EMBL/GenBank/DDBJ whole genome shotgun (WGS) entry which is preliminary data.</text>
</comment>
<dbReference type="EC" id="2.7.11.1" evidence="2"/>
<dbReference type="PANTHER" id="PTHR33138:SF72">
    <property type="entry name" value="WALL-ASSOCIATED RECEPTOR KINASE CARBOXY-TERMINAL PROTEIN"/>
    <property type="match status" value="1"/>
</dbReference>
<dbReference type="Pfam" id="PF14380">
    <property type="entry name" value="WAK_assoc"/>
    <property type="match status" value="2"/>
</dbReference>
<comment type="subcellular location">
    <subcellularLocation>
        <location evidence="1">Membrane</location>
        <topology evidence="1">Single-pass membrane protein</topology>
    </subcellularLocation>
</comment>
<dbReference type="GO" id="GO:0016020">
    <property type="term" value="C:membrane"/>
    <property type="evidence" value="ECO:0007669"/>
    <property type="project" value="UniProtKB-SubCell"/>
</dbReference>
<evidence type="ECO:0000256" key="3">
    <source>
        <dbReference type="ARBA" id="ARBA00022692"/>
    </source>
</evidence>
<proteinExistence type="predicted"/>
<reference evidence="13" key="1">
    <citation type="journal article" date="2022" name="Plant J.">
        <title>Strategies of tolerance reflected in two North American maple genomes.</title>
        <authorList>
            <person name="McEvoy S.L."/>
            <person name="Sezen U.U."/>
            <person name="Trouern-Trend A."/>
            <person name="McMahon S.M."/>
            <person name="Schaberg P.G."/>
            <person name="Yang J."/>
            <person name="Wegrzyn J.L."/>
            <person name="Swenson N.G."/>
        </authorList>
    </citation>
    <scope>NUCLEOTIDE SEQUENCE</scope>
    <source>
        <strain evidence="13">91603</strain>
    </source>
</reference>
<keyword evidence="7" id="KW-0325">Glycoprotein</keyword>
<evidence type="ECO:0000256" key="8">
    <source>
        <dbReference type="ARBA" id="ARBA00047899"/>
    </source>
</evidence>
<dbReference type="EMBL" id="JAJSOW010000106">
    <property type="protein sequence ID" value="KAI9161542.1"/>
    <property type="molecule type" value="Genomic_DNA"/>
</dbReference>
<evidence type="ECO:0000256" key="4">
    <source>
        <dbReference type="ARBA" id="ARBA00022729"/>
    </source>
</evidence>
<keyword evidence="14" id="KW-1185">Reference proteome</keyword>
<gene>
    <name evidence="13" type="ORF">LWI28_018471</name>
</gene>
<accession>A0AAD5IFX7</accession>
<evidence type="ECO:0000256" key="6">
    <source>
        <dbReference type="ARBA" id="ARBA00023136"/>
    </source>
</evidence>
<reference evidence="13" key="2">
    <citation type="submission" date="2023-02" db="EMBL/GenBank/DDBJ databases">
        <authorList>
            <person name="Swenson N.G."/>
            <person name="Wegrzyn J.L."/>
            <person name="Mcevoy S.L."/>
        </authorList>
    </citation>
    <scope>NUCLEOTIDE SEQUENCE</scope>
    <source>
        <strain evidence="13">91603</strain>
        <tissue evidence="13">Leaf</tissue>
    </source>
</reference>
<evidence type="ECO:0000313" key="14">
    <source>
        <dbReference type="Proteomes" id="UP001064489"/>
    </source>
</evidence>
<evidence type="ECO:0000313" key="13">
    <source>
        <dbReference type="EMBL" id="KAI9161542.1"/>
    </source>
</evidence>
<evidence type="ECO:0000259" key="11">
    <source>
        <dbReference type="Pfam" id="PF13947"/>
    </source>
</evidence>
<keyword evidence="6 10" id="KW-0472">Membrane</keyword>
<protein>
    <recommendedName>
        <fullName evidence="2">non-specific serine/threonine protein kinase</fullName>
        <ecNumber evidence="2">2.7.11.1</ecNumber>
    </recommendedName>
</protein>
<evidence type="ECO:0000259" key="12">
    <source>
        <dbReference type="Pfam" id="PF14380"/>
    </source>
</evidence>
<evidence type="ECO:0000256" key="9">
    <source>
        <dbReference type="ARBA" id="ARBA00048679"/>
    </source>
</evidence>
<keyword evidence="5 10" id="KW-1133">Transmembrane helix</keyword>
<feature type="domain" description="Wall-associated receptor kinase galacturonan-binding" evidence="11">
    <location>
        <begin position="11"/>
        <end position="77"/>
    </location>
</feature>
<evidence type="ECO:0000256" key="1">
    <source>
        <dbReference type="ARBA" id="ARBA00004167"/>
    </source>
</evidence>
<dbReference type="AlphaFoldDB" id="A0AAD5IFX7"/>
<keyword evidence="3 10" id="KW-0812">Transmembrane</keyword>
<evidence type="ECO:0000256" key="2">
    <source>
        <dbReference type="ARBA" id="ARBA00012513"/>
    </source>
</evidence>
<evidence type="ECO:0000256" key="7">
    <source>
        <dbReference type="ARBA" id="ARBA00023180"/>
    </source>
</evidence>
<comment type="catalytic activity">
    <reaction evidence="8">
        <text>L-threonyl-[protein] + ATP = O-phospho-L-threonyl-[protein] + ADP + H(+)</text>
        <dbReference type="Rhea" id="RHEA:46608"/>
        <dbReference type="Rhea" id="RHEA-COMP:11060"/>
        <dbReference type="Rhea" id="RHEA-COMP:11605"/>
        <dbReference type="ChEBI" id="CHEBI:15378"/>
        <dbReference type="ChEBI" id="CHEBI:30013"/>
        <dbReference type="ChEBI" id="CHEBI:30616"/>
        <dbReference type="ChEBI" id="CHEBI:61977"/>
        <dbReference type="ChEBI" id="CHEBI:456216"/>
        <dbReference type="EC" id="2.7.11.1"/>
    </reaction>
</comment>
<comment type="catalytic activity">
    <reaction evidence="9">
        <text>L-seryl-[protein] + ATP = O-phospho-L-seryl-[protein] + ADP + H(+)</text>
        <dbReference type="Rhea" id="RHEA:17989"/>
        <dbReference type="Rhea" id="RHEA-COMP:9863"/>
        <dbReference type="Rhea" id="RHEA-COMP:11604"/>
        <dbReference type="ChEBI" id="CHEBI:15378"/>
        <dbReference type="ChEBI" id="CHEBI:29999"/>
        <dbReference type="ChEBI" id="CHEBI:30616"/>
        <dbReference type="ChEBI" id="CHEBI:83421"/>
        <dbReference type="ChEBI" id="CHEBI:456216"/>
        <dbReference type="EC" id="2.7.11.1"/>
    </reaction>
</comment>
<feature type="domain" description="Wall-associated receptor kinase C-terminal" evidence="12">
    <location>
        <begin position="143"/>
        <end position="218"/>
    </location>
</feature>
<sequence length="491" mass="55787">MYEACKIHQFHCGNIKSGYPFWGKSHQGPQPQPWGCTYHPELKLNCEAGDVTTMMINEVNYRVLDIKSKDQTLRIVRMDSLKGLCPGFHNTTINHEIFNYSYGYQNVTFMYDCPSNKNQALPLSHMRCSFSEGVEHRNLSIKEGDHGPGNCNTSVFFPVPKYLLPRVRDDPLDLRQVLNQGFELKWKLGGISCEDCTNSKGTCGWDPDNNKTNCFCPNQPAVDFPNACPDVICILIHLHHLNIISNSLSVSARMDLLLSFFFIIITLLFVHVPPSVLAIDDKYEKCSAPFRCGNMDISYPFWGGDREEYCGYPGFKVDCNSGVPEITIADRIYRILEIISPSKKVIVAIQDYWDNNCPSNPGNSPLNFTIFDYSLDTRNITLYYECPRPSANEQLQVLLLYQFNCSTDETNTDTVNYFFTNNVILSAPIAYLETCTGRNVQVAVFGSTVEYINRDPVSANANRFLRYGFGLQWKANNDMCVRCEESNGVWI</sequence>
<dbReference type="Pfam" id="PF13947">
    <property type="entry name" value="GUB_WAK_bind"/>
    <property type="match status" value="2"/>
</dbReference>
<dbReference type="PANTHER" id="PTHR33138">
    <property type="entry name" value="OS01G0690200 PROTEIN"/>
    <property type="match status" value="1"/>
</dbReference>
<feature type="domain" description="Wall-associated receptor kinase C-terminal" evidence="12">
    <location>
        <begin position="405"/>
        <end position="488"/>
    </location>
</feature>
<feature type="domain" description="Wall-associated receptor kinase galacturonan-binding" evidence="11">
    <location>
        <begin position="286"/>
        <end position="347"/>
    </location>
</feature>